<dbReference type="AlphaFoldDB" id="A0A2M7D5Z5"/>
<dbReference type="Gene3D" id="3.40.50.620">
    <property type="entry name" value="HUPs"/>
    <property type="match status" value="1"/>
</dbReference>
<evidence type="ECO:0000256" key="9">
    <source>
        <dbReference type="RuleBase" id="RU363036"/>
    </source>
</evidence>
<dbReference type="InterPro" id="IPR023617">
    <property type="entry name" value="Tyr-tRNA-ligase_arc/euk-type"/>
</dbReference>
<dbReference type="GO" id="GO:0005737">
    <property type="term" value="C:cytoplasm"/>
    <property type="evidence" value="ECO:0007669"/>
    <property type="project" value="UniProtKB-UniRule"/>
</dbReference>
<gene>
    <name evidence="10" type="ORF">COS30_02050</name>
</gene>
<dbReference type="PANTHER" id="PTHR46264:SF4">
    <property type="entry name" value="TYROSINE--TRNA LIGASE, CYTOPLASMIC"/>
    <property type="match status" value="1"/>
</dbReference>
<keyword evidence="2 9" id="KW-0436">Ligase</keyword>
<dbReference type="PIRSF" id="PIRSF006588">
    <property type="entry name" value="TyrRS_arch_euk"/>
    <property type="match status" value="1"/>
</dbReference>
<dbReference type="Pfam" id="PF00579">
    <property type="entry name" value="tRNA-synt_1b"/>
    <property type="match status" value="1"/>
</dbReference>
<keyword evidence="5 9" id="KW-0648">Protein biosynthesis</keyword>
<proteinExistence type="inferred from homology"/>
<evidence type="ECO:0000256" key="6">
    <source>
        <dbReference type="ARBA" id="ARBA00023146"/>
    </source>
</evidence>
<dbReference type="GO" id="GO:0005524">
    <property type="term" value="F:ATP binding"/>
    <property type="evidence" value="ECO:0007669"/>
    <property type="project" value="UniProtKB-KW"/>
</dbReference>
<sequence length="343" mass="38739">MTNEEKLNLITRNTEEVLTNEELEELLEAKKEPVVYSGCAPTGRPHIGYIIPAMKIRDFVNAGLKVKILLADLHAFLDNMKTPFELLDKRAEFYKLELGELYKSLGVDISKIEFVKGSDFQLAKEYTLDMYKLASLSSIDRAKHAAAEVVKFGDAPKLGGFLYPLLQTLDEEHLKADIQYGWVDQRKIMGFARESHPKIGQPKRIEIMTSMLPGIDGGKMSASDAQSKIDLLDDETTIAAKIKKAYCLEGDLTDNGIMVFMKYVLMVLKEDKGEAFSVERAEKFGGNMEYKTYADLEKDFVAKKLHPEDLKKALSRELAKILAPVRKVFEGKKDLIKEAYPEE</sequence>
<dbReference type="SUPFAM" id="SSF52374">
    <property type="entry name" value="Nucleotidylyl transferase"/>
    <property type="match status" value="1"/>
</dbReference>
<evidence type="ECO:0000256" key="2">
    <source>
        <dbReference type="ARBA" id="ARBA00022598"/>
    </source>
</evidence>
<dbReference type="GO" id="GO:0004831">
    <property type="term" value="F:tyrosine-tRNA ligase activity"/>
    <property type="evidence" value="ECO:0007669"/>
    <property type="project" value="UniProtKB-UniRule"/>
</dbReference>
<comment type="catalytic activity">
    <reaction evidence="7">
        <text>tRNA(Tyr) + L-tyrosine + ATP = L-tyrosyl-tRNA(Tyr) + AMP + diphosphate + H(+)</text>
        <dbReference type="Rhea" id="RHEA:10220"/>
        <dbReference type="Rhea" id="RHEA-COMP:9706"/>
        <dbReference type="Rhea" id="RHEA-COMP:9707"/>
        <dbReference type="ChEBI" id="CHEBI:15378"/>
        <dbReference type="ChEBI" id="CHEBI:30616"/>
        <dbReference type="ChEBI" id="CHEBI:33019"/>
        <dbReference type="ChEBI" id="CHEBI:58315"/>
        <dbReference type="ChEBI" id="CHEBI:78442"/>
        <dbReference type="ChEBI" id="CHEBI:78536"/>
        <dbReference type="ChEBI" id="CHEBI:456215"/>
        <dbReference type="EC" id="6.1.1.1"/>
    </reaction>
</comment>
<dbReference type="Gene3D" id="1.10.240.10">
    <property type="entry name" value="Tyrosyl-Transfer RNA Synthetase"/>
    <property type="match status" value="1"/>
</dbReference>
<keyword evidence="6 9" id="KW-0030">Aminoacyl-tRNA synthetase</keyword>
<dbReference type="PRINTS" id="PR01040">
    <property type="entry name" value="TRNASYNTHTYR"/>
</dbReference>
<dbReference type="InterPro" id="IPR002305">
    <property type="entry name" value="aa-tRNA-synth_Ic"/>
</dbReference>
<evidence type="ECO:0000256" key="5">
    <source>
        <dbReference type="ARBA" id="ARBA00022917"/>
    </source>
</evidence>
<name>A0A2M7D5Z5_9BACT</name>
<dbReference type="InterPro" id="IPR002307">
    <property type="entry name" value="Tyr-tRNA-ligase"/>
</dbReference>
<keyword evidence="3 9" id="KW-0547">Nucleotide-binding</keyword>
<dbReference type="EC" id="6.1.1.1" evidence="1 8"/>
<dbReference type="Proteomes" id="UP000229247">
    <property type="component" value="Unassembled WGS sequence"/>
</dbReference>
<dbReference type="NCBIfam" id="TIGR00234">
    <property type="entry name" value="tyrS"/>
    <property type="match status" value="1"/>
</dbReference>
<organism evidence="10 11">
    <name type="scientific">Candidatus Portnoybacteria bacterium CG02_land_8_20_14_3_00_45_8</name>
    <dbReference type="NCBI Taxonomy" id="1974807"/>
    <lineage>
        <taxon>Bacteria</taxon>
        <taxon>Candidatus Portnoyibacteriota</taxon>
    </lineage>
</organism>
<evidence type="ECO:0000313" key="10">
    <source>
        <dbReference type="EMBL" id="PIV38446.1"/>
    </source>
</evidence>
<reference evidence="11" key="1">
    <citation type="submission" date="2017-09" db="EMBL/GenBank/DDBJ databases">
        <title>Depth-based differentiation of microbial function through sediment-hosted aquifers and enrichment of novel symbionts in the deep terrestrial subsurface.</title>
        <authorList>
            <person name="Probst A.J."/>
            <person name="Ladd B."/>
            <person name="Jarett J.K."/>
            <person name="Geller-Mcgrath D.E."/>
            <person name="Sieber C.M.K."/>
            <person name="Emerson J.B."/>
            <person name="Anantharaman K."/>
            <person name="Thomas B.C."/>
            <person name="Malmstrom R."/>
            <person name="Stieglmeier M."/>
            <person name="Klingl A."/>
            <person name="Woyke T."/>
            <person name="Ryan C.M."/>
            <person name="Banfield J.F."/>
        </authorList>
    </citation>
    <scope>NUCLEOTIDE SEQUENCE [LARGE SCALE GENOMIC DNA]</scope>
</reference>
<evidence type="ECO:0000313" key="11">
    <source>
        <dbReference type="Proteomes" id="UP000229247"/>
    </source>
</evidence>
<accession>A0A2M7D5Z5</accession>
<evidence type="ECO:0000256" key="1">
    <source>
        <dbReference type="ARBA" id="ARBA00013160"/>
    </source>
</evidence>
<dbReference type="InterPro" id="IPR050489">
    <property type="entry name" value="Tyr-tRNA_synthase"/>
</dbReference>
<keyword evidence="4 9" id="KW-0067">ATP-binding</keyword>
<dbReference type="InterPro" id="IPR014729">
    <property type="entry name" value="Rossmann-like_a/b/a_fold"/>
</dbReference>
<dbReference type="NCBIfam" id="NF006330">
    <property type="entry name" value="PRK08560.1"/>
    <property type="match status" value="1"/>
</dbReference>
<comment type="caution">
    <text evidence="10">The sequence shown here is derived from an EMBL/GenBank/DDBJ whole genome shotgun (WGS) entry which is preliminary data.</text>
</comment>
<evidence type="ECO:0000256" key="8">
    <source>
        <dbReference type="NCBIfam" id="TIGR00234"/>
    </source>
</evidence>
<evidence type="ECO:0000256" key="7">
    <source>
        <dbReference type="ARBA" id="ARBA00048248"/>
    </source>
</evidence>
<comment type="similarity">
    <text evidence="9">Belongs to the class-I aminoacyl-tRNA synthetase family.</text>
</comment>
<evidence type="ECO:0000256" key="4">
    <source>
        <dbReference type="ARBA" id="ARBA00022840"/>
    </source>
</evidence>
<dbReference type="GO" id="GO:0006437">
    <property type="term" value="P:tyrosyl-tRNA aminoacylation"/>
    <property type="evidence" value="ECO:0007669"/>
    <property type="project" value="UniProtKB-UniRule"/>
</dbReference>
<dbReference type="EMBL" id="PEUE01000048">
    <property type="protein sequence ID" value="PIV38446.1"/>
    <property type="molecule type" value="Genomic_DNA"/>
</dbReference>
<dbReference type="PANTHER" id="PTHR46264">
    <property type="entry name" value="TYROSINE-TRNA LIGASE"/>
    <property type="match status" value="1"/>
</dbReference>
<protein>
    <recommendedName>
        <fullName evidence="1 8">Tyrosine--tRNA ligase</fullName>
        <ecNumber evidence="1 8">6.1.1.1</ecNumber>
    </recommendedName>
</protein>
<evidence type="ECO:0000256" key="3">
    <source>
        <dbReference type="ARBA" id="ARBA00022741"/>
    </source>
</evidence>